<keyword evidence="9" id="KW-1185">Reference proteome</keyword>
<evidence type="ECO:0000256" key="5">
    <source>
        <dbReference type="SAM" id="Coils"/>
    </source>
</evidence>
<reference evidence="8 9" key="1">
    <citation type="submission" date="2014-04" db="EMBL/GenBank/DDBJ databases">
        <title>Evolutionary Origins and Diversification of the Mycorrhizal Mutualists.</title>
        <authorList>
            <consortium name="DOE Joint Genome Institute"/>
            <consortium name="Mycorrhizal Genomics Consortium"/>
            <person name="Kohler A."/>
            <person name="Kuo A."/>
            <person name="Nagy L.G."/>
            <person name="Floudas D."/>
            <person name="Copeland A."/>
            <person name="Barry K.W."/>
            <person name="Cichocki N."/>
            <person name="Veneault-Fourrey C."/>
            <person name="LaButti K."/>
            <person name="Lindquist E.A."/>
            <person name="Lipzen A."/>
            <person name="Lundell T."/>
            <person name="Morin E."/>
            <person name="Murat C."/>
            <person name="Riley R."/>
            <person name="Ohm R."/>
            <person name="Sun H."/>
            <person name="Tunlid A."/>
            <person name="Henrissat B."/>
            <person name="Grigoriev I.V."/>
            <person name="Hibbett D.S."/>
            <person name="Martin F."/>
        </authorList>
    </citation>
    <scope>NUCLEOTIDE SEQUENCE [LARGE SCALE GENOMIC DNA]</scope>
    <source>
        <strain evidence="8 9">FD-317 M1</strain>
    </source>
</reference>
<dbReference type="Pfam" id="PF10366">
    <property type="entry name" value="Vps39_1"/>
    <property type="match status" value="1"/>
</dbReference>
<dbReference type="InterPro" id="IPR011990">
    <property type="entry name" value="TPR-like_helical_dom_sf"/>
</dbReference>
<dbReference type="Proteomes" id="UP000053593">
    <property type="component" value="Unassembled WGS sequence"/>
</dbReference>
<dbReference type="GO" id="GO:0034058">
    <property type="term" value="P:endosomal vesicle fusion"/>
    <property type="evidence" value="ECO:0007669"/>
    <property type="project" value="TreeGrafter"/>
</dbReference>
<evidence type="ECO:0000259" key="7">
    <source>
        <dbReference type="PROSITE" id="PS50219"/>
    </source>
</evidence>
<feature type="coiled-coil region" evidence="5">
    <location>
        <begin position="693"/>
        <end position="723"/>
    </location>
</feature>
<dbReference type="EMBL" id="KN834767">
    <property type="protein sequence ID" value="KIK62434.1"/>
    <property type="molecule type" value="Genomic_DNA"/>
</dbReference>
<dbReference type="GO" id="GO:0006914">
    <property type="term" value="P:autophagy"/>
    <property type="evidence" value="ECO:0007669"/>
    <property type="project" value="TreeGrafter"/>
</dbReference>
<evidence type="ECO:0000256" key="6">
    <source>
        <dbReference type="SAM" id="MobiDB-lite"/>
    </source>
</evidence>
<dbReference type="PANTHER" id="PTHR12894">
    <property type="entry name" value="CNH DOMAIN CONTAINING"/>
    <property type="match status" value="1"/>
</dbReference>
<evidence type="ECO:0000313" key="8">
    <source>
        <dbReference type="EMBL" id="KIK62434.1"/>
    </source>
</evidence>
<evidence type="ECO:0000256" key="2">
    <source>
        <dbReference type="ARBA" id="ARBA00023136"/>
    </source>
</evidence>
<dbReference type="InterPro" id="IPR019453">
    <property type="entry name" value="VPS39/TGFA1_Znf"/>
</dbReference>
<dbReference type="PROSITE" id="PS50219">
    <property type="entry name" value="CNH"/>
    <property type="match status" value="1"/>
</dbReference>
<protein>
    <recommendedName>
        <fullName evidence="7">CNH domain-containing protein</fullName>
    </recommendedName>
</protein>
<dbReference type="Pfam" id="PF00780">
    <property type="entry name" value="CNH"/>
    <property type="match status" value="1"/>
</dbReference>
<comment type="similarity">
    <text evidence="3">Belongs to the VAM6/VPS39 family.</text>
</comment>
<keyword evidence="2" id="KW-0472">Membrane</keyword>
<gene>
    <name evidence="8" type="ORF">GYMLUDRAFT_41874</name>
</gene>
<dbReference type="GO" id="GO:0012505">
    <property type="term" value="C:endomembrane system"/>
    <property type="evidence" value="ECO:0007669"/>
    <property type="project" value="UniProtKB-SubCell"/>
</dbReference>
<dbReference type="InterPro" id="IPR055358">
    <property type="entry name" value="CHCR"/>
</dbReference>
<dbReference type="GO" id="GO:0006886">
    <property type="term" value="P:intracellular protein transport"/>
    <property type="evidence" value="ECO:0007669"/>
    <property type="project" value="UniProtKB-UniRule"/>
</dbReference>
<proteinExistence type="inferred from homology"/>
<dbReference type="HOGENOM" id="CLU_004190_2_0_1"/>
<evidence type="ECO:0000256" key="3">
    <source>
        <dbReference type="ARBA" id="ARBA00038201"/>
    </source>
</evidence>
<dbReference type="InterPro" id="IPR019452">
    <property type="entry name" value="VPS39/TGF_beta_rcpt-assoc_1"/>
</dbReference>
<dbReference type="Gene3D" id="1.25.40.10">
    <property type="entry name" value="Tetratricopeptide repeat domain"/>
    <property type="match status" value="1"/>
</dbReference>
<dbReference type="Pfam" id="PF10367">
    <property type="entry name" value="zf-Vps39_C"/>
    <property type="match status" value="1"/>
</dbReference>
<dbReference type="InterPro" id="IPR000547">
    <property type="entry name" value="Clathrin_H-chain/VPS_repeat"/>
</dbReference>
<dbReference type="InterPro" id="IPR001180">
    <property type="entry name" value="CNH_dom"/>
</dbReference>
<comment type="subcellular location">
    <subcellularLocation>
        <location evidence="1">Endomembrane system</location>
        <topology evidence="1">Peripheral membrane protein</topology>
    </subcellularLocation>
</comment>
<evidence type="ECO:0000256" key="1">
    <source>
        <dbReference type="ARBA" id="ARBA00004184"/>
    </source>
</evidence>
<feature type="region of interest" description="Disordered" evidence="6">
    <location>
        <begin position="558"/>
        <end position="578"/>
    </location>
</feature>
<feature type="domain" description="CNH" evidence="7">
    <location>
        <begin position="15"/>
        <end position="339"/>
    </location>
</feature>
<dbReference type="InterPro" id="IPR032914">
    <property type="entry name" value="Vam6/VPS39/TRAP1"/>
</dbReference>
<dbReference type="Pfam" id="PF00637">
    <property type="entry name" value="Clathrin"/>
    <property type="match status" value="1"/>
</dbReference>
<dbReference type="PROSITE" id="PS50236">
    <property type="entry name" value="CHCR"/>
    <property type="match status" value="1"/>
</dbReference>
<evidence type="ECO:0000256" key="4">
    <source>
        <dbReference type="PROSITE-ProRule" id="PRU01006"/>
    </source>
</evidence>
<accession>A0A0D0CID3</accession>
<dbReference type="PANTHER" id="PTHR12894:SF49">
    <property type="entry name" value="VAM6_VPS39-LIKE PROTEIN"/>
    <property type="match status" value="1"/>
</dbReference>
<evidence type="ECO:0000313" key="9">
    <source>
        <dbReference type="Proteomes" id="UP000053593"/>
    </source>
</evidence>
<feature type="repeat" description="CHCR" evidence="4">
    <location>
        <begin position="760"/>
        <end position="919"/>
    </location>
</feature>
<organism evidence="8 9">
    <name type="scientific">Collybiopsis luxurians FD-317 M1</name>
    <dbReference type="NCBI Taxonomy" id="944289"/>
    <lineage>
        <taxon>Eukaryota</taxon>
        <taxon>Fungi</taxon>
        <taxon>Dikarya</taxon>
        <taxon>Basidiomycota</taxon>
        <taxon>Agaricomycotina</taxon>
        <taxon>Agaricomycetes</taxon>
        <taxon>Agaricomycetidae</taxon>
        <taxon>Agaricales</taxon>
        <taxon>Marasmiineae</taxon>
        <taxon>Omphalotaceae</taxon>
        <taxon>Collybiopsis</taxon>
        <taxon>Collybiopsis luxurians</taxon>
    </lineage>
</organism>
<keyword evidence="5" id="KW-0175">Coiled coil</keyword>
<sequence length="1047" mass="117081">MAPFLTPKIVLSGFKERIESLLVQRDRIYLGTSTGNLHIYNQEASELTLADVRKGLTRKSIEQLGFIRDINSIVTLSESIVSLFPLPSFSPPTVLNAAKAAFSFRIHSFTFHSESALQSQDEFTKPSSIPVLMTYLLVGCRRKVVIYSWKDGDAQELKECSLPHSPRIITFMDNDHACFAYSATEYAVFSISRNTVTDVAMPLPAAGPSTTMGAFTGLSGYMTLGLGAKSKPGVLNLNEEETLIVKDNEGIIIGKEAKSSRPETIGWPAPPEEIALVKPYIFSVLPPGSTNSPDVDLSHQNSPPMSAVQVRSSISLLPTQTFIYPFKDSSNLSSQTPAINTPPPVNATVRLMTPSIDEFSLFLATTPIDRTAATNEGTTIWLCRMKPWAEQIDELVSAGQYSDALKLLETIDVKSLPEKDDRRIQIRALNAVVEFQAGRFDEAINTFAELNINPAKVVALYPEPISGRLSVPPEKWIELYAGPKHSESPVEQSPGDNISELPKDIEGTKEAIPQPLATTATDLLDNLGASMGSTGSIRGRLMGLGAFMGSTAAAQKDDDAASIKSHTPKPTKPNVDNDYHRSVESLARSFPDRRPKLGHALSLVGITPADQAHQITPLSAISVEDLYALPDAPFSQLTPEQLLRCAQIVDTVLFKSYLVVRPSLAGSLVRIPNWCDAEEVEGVLKARGMFRELKDLYNQKKMHKKALDLLRQLGEKEEDIEERLYDSIQYMRKLGPEYEDQVFDSARWVIEQDSTRALEIFKSDDVDLPRDHVADYLEKISPVLCTKYLEYLIQEREEESTEYHDRLAELYAKITLDARKSKDEESGRESYDKLLEFISTTTRYRVDRLYGLLSSEDLYEARAVLLGKLGRHDQALELYVYRLQDYLKAEEYCKQYHQPGTETSNVFLTLLRIYLRPTVKTDADLLRPALELISRHSRRLDTTEALQLLPPLVTLNDVRTFLIEGLRIPTFDTDVVRQISKARNDQIARKLMSLQTKRVKVTDSRICPQCHKRIGPTIIAVHSPRGEVTHFSCREAFARKLNEGKRS</sequence>
<dbReference type="AlphaFoldDB" id="A0A0D0CID3"/>
<name>A0A0D0CID3_9AGAR</name>
<dbReference type="OrthoDB" id="5325112at2759"/>
<dbReference type="GO" id="GO:0000329">
    <property type="term" value="C:fungal-type vacuole membrane"/>
    <property type="evidence" value="ECO:0007669"/>
    <property type="project" value="TreeGrafter"/>
</dbReference>